<dbReference type="GeneID" id="8099883"/>
<dbReference type="PhylomeDB" id="B8MK89"/>
<proteinExistence type="predicted"/>
<dbReference type="VEuPathDB" id="FungiDB:TSTA_046960"/>
<dbReference type="InterPro" id="IPR052058">
    <property type="entry name" value="Alcohol_O-acetyltransferase"/>
</dbReference>
<dbReference type="OrthoDB" id="2150604at2759"/>
<dbReference type="RefSeq" id="XP_002485197.1">
    <property type="nucleotide sequence ID" value="XM_002485152.1"/>
</dbReference>
<keyword evidence="2" id="KW-1185">Reference proteome</keyword>
<dbReference type="HOGENOM" id="CLU_024469_1_0_1"/>
<dbReference type="InterPro" id="IPR010828">
    <property type="entry name" value="Atf2/Sli1-like"/>
</dbReference>
<dbReference type="Proteomes" id="UP000001745">
    <property type="component" value="Unassembled WGS sequence"/>
</dbReference>
<protein>
    <recommendedName>
        <fullName evidence="3">Alcohol acetyltransferase</fullName>
    </recommendedName>
</protein>
<evidence type="ECO:0008006" key="3">
    <source>
        <dbReference type="Google" id="ProtNLM"/>
    </source>
</evidence>
<dbReference type="InParanoid" id="B8MK89"/>
<dbReference type="GO" id="GO:0008080">
    <property type="term" value="F:N-acetyltransferase activity"/>
    <property type="evidence" value="ECO:0007669"/>
    <property type="project" value="TreeGrafter"/>
</dbReference>
<gene>
    <name evidence="1" type="ORF">TSTA_046960</name>
</gene>
<dbReference type="PANTHER" id="PTHR28037">
    <property type="entry name" value="ALCOHOL O-ACETYLTRANSFERASE 1-RELATED"/>
    <property type="match status" value="1"/>
</dbReference>
<dbReference type="AlphaFoldDB" id="B8MK89"/>
<dbReference type="Pfam" id="PF07247">
    <property type="entry name" value="AATase"/>
    <property type="match status" value="1"/>
</dbReference>
<evidence type="ECO:0000313" key="2">
    <source>
        <dbReference type="Proteomes" id="UP000001745"/>
    </source>
</evidence>
<dbReference type="PANTHER" id="PTHR28037:SF1">
    <property type="entry name" value="ALCOHOL O-ACETYLTRANSFERASE 1-RELATED"/>
    <property type="match status" value="1"/>
</dbReference>
<dbReference type="EMBL" id="EQ962657">
    <property type="protein sequence ID" value="EED15244.1"/>
    <property type="molecule type" value="Genomic_DNA"/>
</dbReference>
<dbReference type="OMA" id="HEECRSH"/>
<organism evidence="1 2">
    <name type="scientific">Talaromyces stipitatus (strain ATCC 10500 / CBS 375.48 / QM 6759 / NRRL 1006)</name>
    <name type="common">Penicillium stipitatum</name>
    <dbReference type="NCBI Taxonomy" id="441959"/>
    <lineage>
        <taxon>Eukaryota</taxon>
        <taxon>Fungi</taxon>
        <taxon>Dikarya</taxon>
        <taxon>Ascomycota</taxon>
        <taxon>Pezizomycotina</taxon>
        <taxon>Eurotiomycetes</taxon>
        <taxon>Eurotiomycetidae</taxon>
        <taxon>Eurotiales</taxon>
        <taxon>Trichocomaceae</taxon>
        <taxon>Talaromyces</taxon>
        <taxon>Talaromyces sect. Talaromyces</taxon>
    </lineage>
</organism>
<name>B8MK89_TALSN</name>
<dbReference type="STRING" id="441959.B8MK89"/>
<sequence length="493" mass="54821">MSTTKLRLASKVEKRFVVRHALDWYRALIITGLYTVNQNNAFDTRNITSYIPALKACIEAHPFLSATIQELQTENPVFTRPATLDLRNHIQTIDTESSRYKSVDDELELLRKVTLETHDRPWENAETIPPWKIVVLPLPDRADSTQKRVYIIFAYSHAHGDGKSGLAFHRSFLQGLRRQTSDHNESRGFIYKPPSSPLPLPLEEVCNLKISWSFLLSPLLAQYLPHFVCRLLRLHAGGTQLSTDQVYTGDIIRYDRENFHTTSQILVVKADVLADVLKVCRSHGSKLTGLLNQLIVHALSENLAPGTANEFICQFALDLRSLIPAYSDGMTMGNYVSGAYETSPASTNPEYDDAFWGAVRKTTGLLAAAANTLDDQPIGLLKYLGNFRSWFLGHLGKKRDGSFEISNIGVFDPSLPNGSTSSQGWSIERMVFSQPANVTASPLNFQVVTMKGSDMVITLNWQVGALGVVDEDAFAKAVLRHINNGFGKVALGS</sequence>
<evidence type="ECO:0000313" key="1">
    <source>
        <dbReference type="EMBL" id="EED15244.1"/>
    </source>
</evidence>
<accession>B8MK89</accession>
<dbReference type="eggNOG" id="ENOG502RC91">
    <property type="taxonomic scope" value="Eukaryota"/>
</dbReference>
<reference evidence="2" key="1">
    <citation type="journal article" date="2015" name="Genome Announc.">
        <title>Genome sequence of the AIDS-associated pathogen Penicillium marneffei (ATCC18224) and its near taxonomic relative Talaromyces stipitatus (ATCC10500).</title>
        <authorList>
            <person name="Nierman W.C."/>
            <person name="Fedorova-Abrams N.D."/>
            <person name="Andrianopoulos A."/>
        </authorList>
    </citation>
    <scope>NUCLEOTIDE SEQUENCE [LARGE SCALE GENOMIC DNA]</scope>
    <source>
        <strain evidence="2">ATCC 10500 / CBS 375.48 / QM 6759 / NRRL 1006</strain>
    </source>
</reference>